<dbReference type="SUPFAM" id="SSF53335">
    <property type="entry name" value="S-adenosyl-L-methionine-dependent methyltransferases"/>
    <property type="match status" value="1"/>
</dbReference>
<gene>
    <name evidence="4" type="ORF">FPZ45_21075</name>
</gene>
<protein>
    <submittedName>
        <fullName evidence="4">Methyltransferase domain-containing protein</fullName>
    </submittedName>
</protein>
<dbReference type="InterPro" id="IPR041698">
    <property type="entry name" value="Methyltransf_25"/>
</dbReference>
<keyword evidence="1 4" id="KW-0489">Methyltransferase</keyword>
<dbReference type="PANTHER" id="PTHR43861:SF1">
    <property type="entry name" value="TRANS-ACONITATE 2-METHYLTRANSFERASE"/>
    <property type="match status" value="1"/>
</dbReference>
<dbReference type="GO" id="GO:0032259">
    <property type="term" value="P:methylation"/>
    <property type="evidence" value="ECO:0007669"/>
    <property type="project" value="UniProtKB-KW"/>
</dbReference>
<keyword evidence="2 4" id="KW-0808">Transferase</keyword>
<dbReference type="GO" id="GO:0008168">
    <property type="term" value="F:methyltransferase activity"/>
    <property type="evidence" value="ECO:0007669"/>
    <property type="project" value="UniProtKB-KW"/>
</dbReference>
<evidence type="ECO:0000259" key="3">
    <source>
        <dbReference type="Pfam" id="PF13649"/>
    </source>
</evidence>
<dbReference type="EMBL" id="VNJJ01000016">
    <property type="protein sequence ID" value="TVX96517.1"/>
    <property type="molecule type" value="Genomic_DNA"/>
</dbReference>
<proteinExistence type="predicted"/>
<dbReference type="CDD" id="cd02440">
    <property type="entry name" value="AdoMet_MTases"/>
    <property type="match status" value="1"/>
</dbReference>
<evidence type="ECO:0000313" key="4">
    <source>
        <dbReference type="EMBL" id="TVX96517.1"/>
    </source>
</evidence>
<dbReference type="Pfam" id="PF13649">
    <property type="entry name" value="Methyltransf_25"/>
    <property type="match status" value="1"/>
</dbReference>
<accession>A0A559J9J4</accession>
<organism evidence="4 5">
    <name type="scientific">Cohnella terricola</name>
    <dbReference type="NCBI Taxonomy" id="1289167"/>
    <lineage>
        <taxon>Bacteria</taxon>
        <taxon>Bacillati</taxon>
        <taxon>Bacillota</taxon>
        <taxon>Bacilli</taxon>
        <taxon>Bacillales</taxon>
        <taxon>Paenibacillaceae</taxon>
        <taxon>Cohnella</taxon>
    </lineage>
</organism>
<dbReference type="AlphaFoldDB" id="A0A559J9J4"/>
<dbReference type="InterPro" id="IPR029063">
    <property type="entry name" value="SAM-dependent_MTases_sf"/>
</dbReference>
<dbReference type="Proteomes" id="UP000316330">
    <property type="component" value="Unassembled WGS sequence"/>
</dbReference>
<dbReference type="Gene3D" id="3.40.50.150">
    <property type="entry name" value="Vaccinia Virus protein VP39"/>
    <property type="match status" value="1"/>
</dbReference>
<reference evidence="4 5" key="1">
    <citation type="submission" date="2019-07" db="EMBL/GenBank/DDBJ databases">
        <authorList>
            <person name="Kim J."/>
        </authorList>
    </citation>
    <scope>NUCLEOTIDE SEQUENCE [LARGE SCALE GENOMIC DNA]</scope>
    <source>
        <strain evidence="4 5">G13</strain>
    </source>
</reference>
<evidence type="ECO:0000313" key="5">
    <source>
        <dbReference type="Proteomes" id="UP000316330"/>
    </source>
</evidence>
<comment type="caution">
    <text evidence="4">The sequence shown here is derived from an EMBL/GenBank/DDBJ whole genome shotgun (WGS) entry which is preliminary data.</text>
</comment>
<sequence length="254" mass="28818">MQKVHWQAETYDEAMSFVSEYGEDIVKEWLKPVKGERIIDFGCGTGDLAARISGMGAEVVGVDISPEMVERARSKFPNITFMCADGMGWRSEQSYDAVFSNAALHWMKEPETAIQSMTSGLVPGGRLVAEFGGYGNVSAIITAVEQTLLSYEREEAFVMPWYFPKVGEYASLLEKYGMEVRIARLFDRPTILNNGEEGMRDWLSMFGTAMFPMADRLESEKWIRDASEKLKETLYDGTKWIADYRRLSIFAVKR</sequence>
<evidence type="ECO:0000256" key="1">
    <source>
        <dbReference type="ARBA" id="ARBA00022603"/>
    </source>
</evidence>
<name>A0A559J9J4_9BACL</name>
<dbReference type="PANTHER" id="PTHR43861">
    <property type="entry name" value="TRANS-ACONITATE 2-METHYLTRANSFERASE-RELATED"/>
    <property type="match status" value="1"/>
</dbReference>
<feature type="domain" description="Methyltransferase" evidence="3">
    <location>
        <begin position="38"/>
        <end position="125"/>
    </location>
</feature>
<dbReference type="OrthoDB" id="9760689at2"/>
<keyword evidence="5" id="KW-1185">Reference proteome</keyword>
<evidence type="ECO:0000256" key="2">
    <source>
        <dbReference type="ARBA" id="ARBA00022679"/>
    </source>
</evidence>